<accession>A0ABW3KIC3</accession>
<gene>
    <name evidence="2" type="ORF">ACFQ1C_06255</name>
</gene>
<dbReference type="EMBL" id="JBHTJS010000025">
    <property type="protein sequence ID" value="MFD1007751.1"/>
    <property type="molecule type" value="Genomic_DNA"/>
</dbReference>
<evidence type="ECO:0000313" key="2">
    <source>
        <dbReference type="EMBL" id="MFD1007751.1"/>
    </source>
</evidence>
<sequence length="99" mass="10793">MPQQDIINAIHSLAKEGKKISTATVKARLNGSVELAALLPLISRYKQSPHSLPEAEPTPSNSTTHSPSKVEQALAERVAELEIKVARLEQRLTAQESRS</sequence>
<protein>
    <recommendedName>
        <fullName evidence="4">KfrA N-terminal DNA-binding domain-containing protein</fullName>
    </recommendedName>
</protein>
<dbReference type="Proteomes" id="UP001597048">
    <property type="component" value="Unassembled WGS sequence"/>
</dbReference>
<comment type="caution">
    <text evidence="2">The sequence shown here is derived from an EMBL/GenBank/DDBJ whole genome shotgun (WGS) entry which is preliminary data.</text>
</comment>
<feature type="compositionally biased region" description="Low complexity" evidence="1">
    <location>
        <begin position="57"/>
        <end position="67"/>
    </location>
</feature>
<proteinExistence type="predicted"/>
<evidence type="ECO:0000313" key="3">
    <source>
        <dbReference type="Proteomes" id="UP001597048"/>
    </source>
</evidence>
<feature type="region of interest" description="Disordered" evidence="1">
    <location>
        <begin position="48"/>
        <end position="72"/>
    </location>
</feature>
<organism evidence="2 3">
    <name type="scientific">Oceanisphaera ostreae</name>
    <dbReference type="NCBI Taxonomy" id="914151"/>
    <lineage>
        <taxon>Bacteria</taxon>
        <taxon>Pseudomonadati</taxon>
        <taxon>Pseudomonadota</taxon>
        <taxon>Gammaproteobacteria</taxon>
        <taxon>Aeromonadales</taxon>
        <taxon>Aeromonadaceae</taxon>
        <taxon>Oceanisphaera</taxon>
    </lineage>
</organism>
<evidence type="ECO:0000256" key="1">
    <source>
        <dbReference type="SAM" id="MobiDB-lite"/>
    </source>
</evidence>
<name>A0ABW3KIC3_9GAMM</name>
<reference evidence="3" key="1">
    <citation type="journal article" date="2019" name="Int. J. Syst. Evol. Microbiol.">
        <title>The Global Catalogue of Microorganisms (GCM) 10K type strain sequencing project: providing services to taxonomists for standard genome sequencing and annotation.</title>
        <authorList>
            <consortium name="The Broad Institute Genomics Platform"/>
            <consortium name="The Broad Institute Genome Sequencing Center for Infectious Disease"/>
            <person name="Wu L."/>
            <person name="Ma J."/>
        </authorList>
    </citation>
    <scope>NUCLEOTIDE SEQUENCE [LARGE SCALE GENOMIC DNA]</scope>
    <source>
        <strain evidence="3">CCUG 60525</strain>
    </source>
</reference>
<keyword evidence="3" id="KW-1185">Reference proteome</keyword>
<evidence type="ECO:0008006" key="4">
    <source>
        <dbReference type="Google" id="ProtNLM"/>
    </source>
</evidence>
<dbReference type="RefSeq" id="WP_379557742.1">
    <property type="nucleotide sequence ID" value="NZ_JBHTJS010000025.1"/>
</dbReference>